<evidence type="ECO:0000313" key="3">
    <source>
        <dbReference type="Proteomes" id="UP001314681"/>
    </source>
</evidence>
<dbReference type="Proteomes" id="UP001314681">
    <property type="component" value="Unassembled WGS sequence"/>
</dbReference>
<proteinExistence type="predicted"/>
<organism evidence="2 3">
    <name type="scientific">Diplocloster modestus</name>
    <dbReference type="NCBI Taxonomy" id="2850322"/>
    <lineage>
        <taxon>Bacteria</taxon>
        <taxon>Bacillati</taxon>
        <taxon>Bacillota</taxon>
        <taxon>Clostridia</taxon>
        <taxon>Lachnospirales</taxon>
        <taxon>Lachnospiraceae</taxon>
        <taxon>Diplocloster</taxon>
    </lineage>
</organism>
<accession>A0ABS6K4F3</accession>
<evidence type="ECO:0000313" key="2">
    <source>
        <dbReference type="EMBL" id="MBU9725378.1"/>
    </source>
</evidence>
<comment type="caution">
    <text evidence="2">The sequence shown here is derived from an EMBL/GenBank/DDBJ whole genome shotgun (WGS) entry which is preliminary data.</text>
</comment>
<dbReference type="Pfam" id="PF06197">
    <property type="entry name" value="DUF998"/>
    <property type="match status" value="1"/>
</dbReference>
<feature type="transmembrane region" description="Helical" evidence="1">
    <location>
        <begin position="191"/>
        <end position="208"/>
    </location>
</feature>
<feature type="transmembrane region" description="Helical" evidence="1">
    <location>
        <begin position="49"/>
        <end position="73"/>
    </location>
</feature>
<protein>
    <submittedName>
        <fullName evidence="2">DUF998 domain-containing protein</fullName>
    </submittedName>
</protein>
<feature type="transmembrane region" description="Helical" evidence="1">
    <location>
        <begin position="7"/>
        <end position="29"/>
    </location>
</feature>
<gene>
    <name evidence="2" type="ORF">KTH90_05050</name>
</gene>
<feature type="transmembrane region" description="Helical" evidence="1">
    <location>
        <begin position="120"/>
        <end position="142"/>
    </location>
</feature>
<sequence>MENTAKLFLYILPIALCADIIIPLLLGPFYKGYSQLYQVMSVLGNHHFILHRIYNTWLVILGLILIAGSVQLYNLIVSVSMPMAIALMIILILYAVGGCILSGLFSVGEDKSLETLPAKIHGIGSAIGFMILTLAGLTVSVYFHKINALAWMCAGAISFLCSVIFFVLFIMADKPAYADSILSLEGLWQRLSLVFMYVPIILLCFYLLW</sequence>
<dbReference type="EMBL" id="JAHQCX010000003">
    <property type="protein sequence ID" value="MBU9725378.1"/>
    <property type="molecule type" value="Genomic_DNA"/>
</dbReference>
<name>A0ABS6K4F3_9FIRM</name>
<feature type="transmembrane region" description="Helical" evidence="1">
    <location>
        <begin position="149"/>
        <end position="171"/>
    </location>
</feature>
<evidence type="ECO:0000256" key="1">
    <source>
        <dbReference type="SAM" id="Phobius"/>
    </source>
</evidence>
<dbReference type="InterPro" id="IPR009339">
    <property type="entry name" value="DUF998"/>
</dbReference>
<keyword evidence="3" id="KW-1185">Reference proteome</keyword>
<reference evidence="2 3" key="1">
    <citation type="submission" date="2021-06" db="EMBL/GenBank/DDBJ databases">
        <title>Description of novel taxa of the family Lachnospiraceae.</title>
        <authorList>
            <person name="Chaplin A.V."/>
            <person name="Sokolova S.R."/>
            <person name="Pikina A.P."/>
            <person name="Korzhanova M."/>
            <person name="Belova V."/>
            <person name="Korostin D."/>
            <person name="Efimov B.A."/>
        </authorList>
    </citation>
    <scope>NUCLEOTIDE SEQUENCE [LARGE SCALE GENOMIC DNA]</scope>
    <source>
        <strain evidence="2 3">ASD4241</strain>
    </source>
</reference>
<keyword evidence="1" id="KW-0472">Membrane</keyword>
<feature type="transmembrane region" description="Helical" evidence="1">
    <location>
        <begin position="85"/>
        <end position="108"/>
    </location>
</feature>
<keyword evidence="1" id="KW-0812">Transmembrane</keyword>
<keyword evidence="1" id="KW-1133">Transmembrane helix</keyword>
<dbReference type="RefSeq" id="WP_158350897.1">
    <property type="nucleotide sequence ID" value="NZ_JAHQCX010000003.1"/>
</dbReference>